<proteinExistence type="predicted"/>
<sequence length="578" mass="65448">MHALGGEPLVSSLEWSNKAVILHVLKGLKMKVRLCFVKSVVLSASTRRAVTFPPSTTPPSFLHLLSPITTATSVAYKSQEPKLPSYLRVVAMPVPPAAPASSHAHKPHARNVETPVYVIVILAITLIIYCFWLGTVIARIWYYGGRVHGDFQVYDIRPEYARERTAPDAAATAAHRESSDAVVDRNRMVAQARPDVNEDEVDDPEEKKRIREEKRISRLPAFLQDDCGDATEFPGVPYGIPMNVFNKRFQVGFRELGLSKVADGEWLAVDKNFSIHATARKELLDRKLNGCIQYLTGSHEEPSEELLPEVVSYLTEHFPGTFRERERIAYRVVQNHSTDEEWMLKRPYIPEAIEILARLANEDFVFFKRDSFTGRWQLYGGAVCLPSGWNLREILGANVDQLENTVISWNSKSPKLSIMGDVLTMYLDLTAILDYVEQGEDKEAMKRSTMFMQTDPGDRRLPDIFFIQAPHDFFPGDANTLNPGDMIVRREMQMFRVLAKSKCIVMTVKTELNYLTDLEARARDELAKEIRGWPKEMASRKGKGLWKRVVLGYLEGKAMMRDDGTAVDANDFTDSDSD</sequence>
<reference evidence="2" key="1">
    <citation type="submission" date="2023-01" db="EMBL/GenBank/DDBJ databases">
        <authorList>
            <person name="Van Ghelder C."/>
            <person name="Rancurel C."/>
        </authorList>
    </citation>
    <scope>NUCLEOTIDE SEQUENCE</scope>
    <source>
        <strain evidence="2">CNCM I-4278</strain>
    </source>
</reference>
<dbReference type="Proteomes" id="UP001152607">
    <property type="component" value="Unassembled WGS sequence"/>
</dbReference>
<dbReference type="AlphaFoldDB" id="A0A9W4UK26"/>
<accession>A0A9W4UK26</accession>
<evidence type="ECO:0000313" key="2">
    <source>
        <dbReference type="EMBL" id="CAI6336462.1"/>
    </source>
</evidence>
<keyword evidence="3" id="KW-1185">Reference proteome</keyword>
<keyword evidence="1" id="KW-0812">Transmembrane</keyword>
<gene>
    <name evidence="2" type="ORF">PDIGIT_LOCUS9562</name>
</gene>
<dbReference type="Pfam" id="PF11927">
    <property type="entry name" value="HODM_asu-like"/>
    <property type="match status" value="1"/>
</dbReference>
<keyword evidence="1" id="KW-0472">Membrane</keyword>
<organism evidence="2 3">
    <name type="scientific">Periconia digitata</name>
    <dbReference type="NCBI Taxonomy" id="1303443"/>
    <lineage>
        <taxon>Eukaryota</taxon>
        <taxon>Fungi</taxon>
        <taxon>Dikarya</taxon>
        <taxon>Ascomycota</taxon>
        <taxon>Pezizomycotina</taxon>
        <taxon>Dothideomycetes</taxon>
        <taxon>Pleosporomycetidae</taxon>
        <taxon>Pleosporales</taxon>
        <taxon>Massarineae</taxon>
        <taxon>Periconiaceae</taxon>
        <taxon>Periconia</taxon>
    </lineage>
</organism>
<evidence type="ECO:0000256" key="1">
    <source>
        <dbReference type="SAM" id="Phobius"/>
    </source>
</evidence>
<feature type="transmembrane region" description="Helical" evidence="1">
    <location>
        <begin position="116"/>
        <end position="142"/>
    </location>
</feature>
<evidence type="ECO:0000313" key="3">
    <source>
        <dbReference type="Proteomes" id="UP001152607"/>
    </source>
</evidence>
<dbReference type="EMBL" id="CAOQHR010000006">
    <property type="protein sequence ID" value="CAI6336462.1"/>
    <property type="molecule type" value="Genomic_DNA"/>
</dbReference>
<comment type="caution">
    <text evidence="2">The sequence shown here is derived from an EMBL/GenBank/DDBJ whole genome shotgun (WGS) entry which is preliminary data.</text>
</comment>
<protein>
    <submittedName>
        <fullName evidence="2">Uncharacterized protein</fullName>
    </submittedName>
</protein>
<dbReference type="InterPro" id="IPR021848">
    <property type="entry name" value="HODM_asu-like"/>
</dbReference>
<name>A0A9W4UK26_9PLEO</name>
<keyword evidence="1" id="KW-1133">Transmembrane helix</keyword>
<dbReference type="OrthoDB" id="5043642at2759"/>